<reference evidence="4 5" key="1">
    <citation type="journal article" date="2017" name="Nature">
        <title>The Apostasia genome and the evolution of orchids.</title>
        <authorList>
            <person name="Zhang G.Q."/>
            <person name="Liu K.W."/>
            <person name="Li Z."/>
            <person name="Lohaus R."/>
            <person name="Hsiao Y.Y."/>
            <person name="Niu S.C."/>
            <person name="Wang J.Y."/>
            <person name="Lin Y.C."/>
            <person name="Xu Q."/>
            <person name="Chen L.J."/>
            <person name="Yoshida K."/>
            <person name="Fujiwara S."/>
            <person name="Wang Z.W."/>
            <person name="Zhang Y.Q."/>
            <person name="Mitsuda N."/>
            <person name="Wang M."/>
            <person name="Liu G.H."/>
            <person name="Pecoraro L."/>
            <person name="Huang H.X."/>
            <person name="Xiao X.J."/>
            <person name="Lin M."/>
            <person name="Wu X.Y."/>
            <person name="Wu W.L."/>
            <person name="Chen Y.Y."/>
            <person name="Chang S.B."/>
            <person name="Sakamoto S."/>
            <person name="Ohme-Takagi M."/>
            <person name="Yagi M."/>
            <person name="Zeng S.J."/>
            <person name="Shen C.Y."/>
            <person name="Yeh C.M."/>
            <person name="Luo Y.B."/>
            <person name="Tsai W.C."/>
            <person name="Van de Peer Y."/>
            <person name="Liu Z.J."/>
        </authorList>
    </citation>
    <scope>NUCLEOTIDE SEQUENCE [LARGE SCALE GENOMIC DNA]</scope>
    <source>
        <strain evidence="5">cv. Shenzhen</strain>
        <tissue evidence="4">Stem</tissue>
    </source>
</reference>
<dbReference type="EC" id="3.6.4.12" evidence="4"/>
<dbReference type="AlphaFoldDB" id="A0A2I0AJL9"/>
<dbReference type="PROSITE" id="PS51375">
    <property type="entry name" value="PPR"/>
    <property type="match status" value="4"/>
</dbReference>
<protein>
    <submittedName>
        <fullName evidence="4">Pentatricopeptide repeat-containing protein</fullName>
        <ecNumber evidence="4">3.6.4.12</ecNumber>
    </submittedName>
</protein>
<organism evidence="4 5">
    <name type="scientific">Apostasia shenzhenica</name>
    <dbReference type="NCBI Taxonomy" id="1088818"/>
    <lineage>
        <taxon>Eukaryota</taxon>
        <taxon>Viridiplantae</taxon>
        <taxon>Streptophyta</taxon>
        <taxon>Embryophyta</taxon>
        <taxon>Tracheophyta</taxon>
        <taxon>Spermatophyta</taxon>
        <taxon>Magnoliopsida</taxon>
        <taxon>Liliopsida</taxon>
        <taxon>Asparagales</taxon>
        <taxon>Orchidaceae</taxon>
        <taxon>Apostasioideae</taxon>
        <taxon>Apostasia</taxon>
    </lineage>
</organism>
<keyword evidence="1" id="KW-0677">Repeat</keyword>
<feature type="repeat" description="PPR" evidence="3">
    <location>
        <begin position="544"/>
        <end position="578"/>
    </location>
</feature>
<dbReference type="GO" id="GO:0009451">
    <property type="term" value="P:RNA modification"/>
    <property type="evidence" value="ECO:0007669"/>
    <property type="project" value="InterPro"/>
</dbReference>
<dbReference type="InterPro" id="IPR011990">
    <property type="entry name" value="TPR-like_helical_dom_sf"/>
</dbReference>
<dbReference type="GO" id="GO:0016787">
    <property type="term" value="F:hydrolase activity"/>
    <property type="evidence" value="ECO:0007669"/>
    <property type="project" value="UniProtKB-KW"/>
</dbReference>
<gene>
    <name evidence="4" type="primary">PCMP-E100</name>
    <name evidence="4" type="ORF">AXF42_Ash012017</name>
</gene>
<dbReference type="GO" id="GO:0003723">
    <property type="term" value="F:RNA binding"/>
    <property type="evidence" value="ECO:0007669"/>
    <property type="project" value="InterPro"/>
</dbReference>
<evidence type="ECO:0000256" key="3">
    <source>
        <dbReference type="PROSITE-ProRule" id="PRU00708"/>
    </source>
</evidence>
<dbReference type="InterPro" id="IPR046960">
    <property type="entry name" value="PPR_At4g14850-like_plant"/>
</dbReference>
<dbReference type="Pfam" id="PF13041">
    <property type="entry name" value="PPR_2"/>
    <property type="match status" value="2"/>
</dbReference>
<dbReference type="PANTHER" id="PTHR47926">
    <property type="entry name" value="PENTATRICOPEPTIDE REPEAT-CONTAINING PROTEIN"/>
    <property type="match status" value="1"/>
</dbReference>
<evidence type="ECO:0000256" key="1">
    <source>
        <dbReference type="ARBA" id="ARBA00022737"/>
    </source>
</evidence>
<evidence type="ECO:0000313" key="4">
    <source>
        <dbReference type="EMBL" id="PKA55725.1"/>
    </source>
</evidence>
<dbReference type="NCBIfam" id="TIGR00756">
    <property type="entry name" value="PPR"/>
    <property type="match status" value="3"/>
</dbReference>
<dbReference type="FunFam" id="1.25.40.10:FF:000090">
    <property type="entry name" value="Pentatricopeptide repeat-containing protein, chloroplastic"/>
    <property type="match status" value="1"/>
</dbReference>
<accession>A0A2I0AJL9</accession>
<dbReference type="EMBL" id="KZ451978">
    <property type="protein sequence ID" value="PKA55725.1"/>
    <property type="molecule type" value="Genomic_DNA"/>
</dbReference>
<dbReference type="PANTHER" id="PTHR47926:SF382">
    <property type="entry name" value="PENTACOTRIPEPTIDE-REPEAT REGION OF PRORP DOMAIN-CONTAINING PROTEIN"/>
    <property type="match status" value="1"/>
</dbReference>
<proteinExistence type="inferred from homology"/>
<sequence length="724" mass="80816">MQLGLSIFMVLSKFQKTSRIASNVCTNYGFRFLSGALNSEAIIRTLKWCRETQSLINGQSFHAQVIKYGLLRNVFVANSLISMYSYLNLCCHARELFDEMPERSVVTWTAMISSYTHVGDPVEAIKMFRFMLDEGLEKPNCYTFSAVLNACAIIGDLDMGKWVHDCIRRVCLHSDTVLMNAVLDMYVKCDCLVEAKELFDKICARNLVSWNTMISGYCNVGKMLEAENLFFQMTVPDVISFNTMVAGFAKQENPRALFYLKLMHQKGFQLDDFTLPFALKICGCLGIGEMGKQLHGYIIRCGYESSIFIGPALLDMYGNFGEVHLSVKLLDELLGERSSTHRLHLLNSMLSVYSNNGYNELALDLVSKTHSSEAKLDAFTLSSALKVCINSNAFRIGIQIHGLIIAKGYHVDDVIGSVLVELYAKCGFMEEAVKIFLGLSQKDLISWTGMVNCCIQQGINQLAFSLFRAMLEFQCKLDNIIVSVILKACAALSWIHGGQQAHALCIKNGFGSESVIFTSLIEIYSKCGEIEDALTLFGSSSEKDIVTWTVMILGCGCNGRTDEAIKLFNQMLESGEEPNEITFLGILSACRHGGLVREASSFFEAMEKQHGIKPSLEHYCCMVDILSRAGFFEEAKLLIFDMPFEANQTIWNSLIGSSNLHQNVDVGKLSLDKLLLNAGNDASMVISMCNVYASLNMWEYSAEMRELARSIGKNEPGRSWIEAR</sequence>
<keyword evidence="4" id="KW-0378">Hydrolase</keyword>
<dbReference type="Proteomes" id="UP000236161">
    <property type="component" value="Unassembled WGS sequence"/>
</dbReference>
<comment type="similarity">
    <text evidence="2">Belongs to the PPR family. PCMP-E subfamily.</text>
</comment>
<dbReference type="GO" id="GO:0003678">
    <property type="term" value="F:DNA helicase activity"/>
    <property type="evidence" value="ECO:0007669"/>
    <property type="project" value="UniProtKB-EC"/>
</dbReference>
<dbReference type="InterPro" id="IPR002885">
    <property type="entry name" value="PPR_rpt"/>
</dbReference>
<dbReference type="Gene3D" id="1.25.40.10">
    <property type="entry name" value="Tetratricopeptide repeat domain"/>
    <property type="match status" value="4"/>
</dbReference>
<keyword evidence="5" id="KW-1185">Reference proteome</keyword>
<dbReference type="Pfam" id="PF01535">
    <property type="entry name" value="PPR"/>
    <property type="match status" value="7"/>
</dbReference>
<evidence type="ECO:0000313" key="5">
    <source>
        <dbReference type="Proteomes" id="UP000236161"/>
    </source>
</evidence>
<dbReference type="FunFam" id="1.25.40.10:FF:000196">
    <property type="entry name" value="Pentatricopeptide repeat-containing protein At4g14850"/>
    <property type="match status" value="1"/>
</dbReference>
<dbReference type="FunFam" id="1.25.40.10:FF:000285">
    <property type="entry name" value="Pentatricopeptide repeat-containing protein, chloroplastic"/>
    <property type="match status" value="1"/>
</dbReference>
<name>A0A2I0AJL9_9ASPA</name>
<feature type="repeat" description="PPR" evidence="3">
    <location>
        <begin position="104"/>
        <end position="138"/>
    </location>
</feature>
<dbReference type="OrthoDB" id="185373at2759"/>
<feature type="repeat" description="PPR" evidence="3">
    <location>
        <begin position="443"/>
        <end position="477"/>
    </location>
</feature>
<feature type="repeat" description="PPR" evidence="3">
    <location>
        <begin position="206"/>
        <end position="240"/>
    </location>
</feature>
<evidence type="ECO:0000256" key="2">
    <source>
        <dbReference type="ARBA" id="ARBA00061659"/>
    </source>
</evidence>